<dbReference type="PANTHER" id="PTHR46984">
    <property type="entry name" value="LEUCINE-RICH REPEAT-CONTAINING PROTEIN 71"/>
    <property type="match status" value="1"/>
</dbReference>
<dbReference type="Proteomes" id="UP000663866">
    <property type="component" value="Unassembled WGS sequence"/>
</dbReference>
<dbReference type="Gene3D" id="3.80.10.10">
    <property type="entry name" value="Ribonuclease Inhibitor"/>
    <property type="match status" value="1"/>
</dbReference>
<feature type="non-terminal residue" evidence="2">
    <location>
        <position position="404"/>
    </location>
</feature>
<dbReference type="EMBL" id="CAJOBG010006676">
    <property type="protein sequence ID" value="CAF4194200.1"/>
    <property type="molecule type" value="Genomic_DNA"/>
</dbReference>
<dbReference type="PANTHER" id="PTHR46984:SF1">
    <property type="entry name" value="LEUCINE-RICH REPEAT-CONTAINING PROTEIN 71"/>
    <property type="match status" value="1"/>
</dbReference>
<sequence>IGDIGAQSLAAALRYNRTLISLNLSSNFINDKGALPLALVLRRIVLTPEEIIQRRRIILKRYAETHPDEFRVYTNSPTLSNVSMKSKSGRTSRGDFKRMVDPNKRKINTGRTSQNEKRNRNESDENRPPSENKGDLRRGRNEGSSGRSSVLNASPATGSTSRRTTASTSNASYKDSDQSKTPAPSRVRKIATTVNVTTKKNISIVKEEDEDATQQSVLLPIQGNERENPLLETNEFESQDGEMWLRGNFVLLSLNLSRNYLTIGSVREFLLSLEQQSTFTNANDTLNLSSTATAPLMNFSGSTKSFVNYKISARRIMVFGKSKDPDSHQVKQILEQYLLPKDSYEWIDIETRQDCKQMENYFRILCFTDRRQTPYIFINQLYFGSLFELNISHKDGSLKQVLLK</sequence>
<dbReference type="Gene3D" id="3.40.30.10">
    <property type="entry name" value="Glutaredoxin"/>
    <property type="match status" value="1"/>
</dbReference>
<proteinExistence type="predicted"/>
<name>A0A820BLV0_9BILA</name>
<dbReference type="SUPFAM" id="SSF52047">
    <property type="entry name" value="RNI-like"/>
    <property type="match status" value="1"/>
</dbReference>
<evidence type="ECO:0000313" key="2">
    <source>
        <dbReference type="EMBL" id="CAF4194200.1"/>
    </source>
</evidence>
<comment type="caution">
    <text evidence="2">The sequence shown here is derived from an EMBL/GenBank/DDBJ whole genome shotgun (WGS) entry which is preliminary data.</text>
</comment>
<reference evidence="2" key="1">
    <citation type="submission" date="2021-02" db="EMBL/GenBank/DDBJ databases">
        <authorList>
            <person name="Nowell W R."/>
        </authorList>
    </citation>
    <scope>NUCLEOTIDE SEQUENCE</scope>
</reference>
<evidence type="ECO:0000256" key="1">
    <source>
        <dbReference type="SAM" id="MobiDB-lite"/>
    </source>
</evidence>
<feature type="compositionally biased region" description="Polar residues" evidence="1">
    <location>
        <begin position="79"/>
        <end position="91"/>
    </location>
</feature>
<dbReference type="InterPro" id="IPR036249">
    <property type="entry name" value="Thioredoxin-like_sf"/>
</dbReference>
<dbReference type="InterPro" id="IPR032675">
    <property type="entry name" value="LRR_dom_sf"/>
</dbReference>
<dbReference type="SMART" id="SM00368">
    <property type="entry name" value="LRR_RI"/>
    <property type="match status" value="2"/>
</dbReference>
<organism evidence="2 3">
    <name type="scientific">Rotaria magnacalcarata</name>
    <dbReference type="NCBI Taxonomy" id="392030"/>
    <lineage>
        <taxon>Eukaryota</taxon>
        <taxon>Metazoa</taxon>
        <taxon>Spiralia</taxon>
        <taxon>Gnathifera</taxon>
        <taxon>Rotifera</taxon>
        <taxon>Eurotatoria</taxon>
        <taxon>Bdelloidea</taxon>
        <taxon>Philodinida</taxon>
        <taxon>Philodinidae</taxon>
        <taxon>Rotaria</taxon>
    </lineage>
</organism>
<feature type="compositionally biased region" description="Basic and acidic residues" evidence="1">
    <location>
        <begin position="92"/>
        <end position="104"/>
    </location>
</feature>
<evidence type="ECO:0000313" key="3">
    <source>
        <dbReference type="Proteomes" id="UP000663866"/>
    </source>
</evidence>
<dbReference type="InterPro" id="IPR053040">
    <property type="entry name" value="LRR-containing_protein_71"/>
</dbReference>
<dbReference type="AlphaFoldDB" id="A0A820BLV0"/>
<protein>
    <submittedName>
        <fullName evidence="2">Uncharacterized protein</fullName>
    </submittedName>
</protein>
<accession>A0A820BLV0</accession>
<feature type="compositionally biased region" description="Basic and acidic residues" evidence="1">
    <location>
        <begin position="114"/>
        <end position="141"/>
    </location>
</feature>
<dbReference type="PROSITE" id="PS51354">
    <property type="entry name" value="GLUTAREDOXIN_2"/>
    <property type="match status" value="1"/>
</dbReference>
<keyword evidence="3" id="KW-1185">Reference proteome</keyword>
<gene>
    <name evidence="2" type="ORF">OVN521_LOCUS26015</name>
</gene>
<feature type="compositionally biased region" description="Low complexity" evidence="1">
    <location>
        <begin position="142"/>
        <end position="172"/>
    </location>
</feature>
<dbReference type="SUPFAM" id="SSF52833">
    <property type="entry name" value="Thioredoxin-like"/>
    <property type="match status" value="1"/>
</dbReference>
<feature type="region of interest" description="Disordered" evidence="1">
    <location>
        <begin position="79"/>
        <end position="187"/>
    </location>
</feature>